<keyword evidence="8" id="KW-1185">Reference proteome</keyword>
<protein>
    <recommendedName>
        <fullName evidence="2">DNA ligase (ATP)</fullName>
        <ecNumber evidence="2">6.5.1.1</ecNumber>
    </recommendedName>
</protein>
<gene>
    <name evidence="7" type="ORF">DES53_107211</name>
</gene>
<dbReference type="EMBL" id="QNRR01000007">
    <property type="protein sequence ID" value="RBP41379.1"/>
    <property type="molecule type" value="Genomic_DNA"/>
</dbReference>
<dbReference type="Pfam" id="PF01068">
    <property type="entry name" value="DNA_ligase_A_M"/>
    <property type="match status" value="1"/>
</dbReference>
<dbReference type="InterPro" id="IPR014146">
    <property type="entry name" value="LigD_ligase_dom"/>
</dbReference>
<comment type="caution">
    <text evidence="7">The sequence shown here is derived from an EMBL/GenBank/DDBJ whole genome shotgun (WGS) entry which is preliminary data.</text>
</comment>
<reference evidence="7 8" key="1">
    <citation type="submission" date="2018-06" db="EMBL/GenBank/DDBJ databases">
        <title>Genomic Encyclopedia of Type Strains, Phase IV (KMG-IV): sequencing the most valuable type-strain genomes for metagenomic binning, comparative biology and taxonomic classification.</title>
        <authorList>
            <person name="Goeker M."/>
        </authorList>
    </citation>
    <scope>NUCLEOTIDE SEQUENCE [LARGE SCALE GENOMIC DNA]</scope>
    <source>
        <strain evidence="7 8">DSM 25532</strain>
    </source>
</reference>
<dbReference type="RefSeq" id="WP_113960011.1">
    <property type="nucleotide sequence ID" value="NZ_QNRR01000007.1"/>
</dbReference>
<dbReference type="Pfam" id="PF13298">
    <property type="entry name" value="LigD_N"/>
    <property type="match status" value="1"/>
</dbReference>
<sequence>MASLKEYKRKRNFAITTEPEGRVEKSKRKQPRFVIQKHDATRLHYDFRLEMGGTLISWAVPKGLPMVKGEKHLAVKVEDHPISYIDFEGTIPQGQYGGGTVQVWDRGTYEPLSKTPKKELDGGKLHVMLKGKKLNGEWYLVRLKSEENQWLIIKGGEDHKNLSKKVHAQSALSGKTMAQLAKSDHVWQSKARGPHSGNGHGSLKERLAEARESVRTPRKVARANSTSKTPKKKPALKAKFLEPMKARIEDKVPPGDWIYEIKFDGFRAVTYKKGKAVHLLSRTNHDLAAKFPDVVEAMEGIDAQNAIVDGEIVALDKAGRSSFQLLQAYELGQERPPLCYYVFDILALNGKSTRDLPLEERREKLKAILPEFSDIIRFSASIGTEAEKLLKKAGALGLEGLIGKRKGSRYEVGQRSGAWIKLKIVREQEFVIGGYTPPGGTRQHIGALLVGVYQKGKLVYSGKVGTGYTGAVLKDLHARFKKVTAKTCPFTDLPEEREGRYGQGITASVMKKCHWVKPVLVCQVKFSEWTRDNRLRQPVYLGLREDKKAKDVIRESASKLS</sequence>
<dbReference type="PROSITE" id="PS50160">
    <property type="entry name" value="DNA_LIGASE_A3"/>
    <property type="match status" value="1"/>
</dbReference>
<evidence type="ECO:0000256" key="4">
    <source>
        <dbReference type="ARBA" id="ARBA00034003"/>
    </source>
</evidence>
<dbReference type="InterPro" id="IPR016059">
    <property type="entry name" value="DNA_ligase_ATP-dep_CS"/>
</dbReference>
<dbReference type="OrthoDB" id="9802472at2"/>
<dbReference type="InterPro" id="IPR012340">
    <property type="entry name" value="NA-bd_OB-fold"/>
</dbReference>
<accession>A0A366HIF1</accession>
<dbReference type="PANTHER" id="PTHR45674:SF4">
    <property type="entry name" value="DNA LIGASE 1"/>
    <property type="match status" value="1"/>
</dbReference>
<dbReference type="Gene3D" id="2.40.50.140">
    <property type="entry name" value="Nucleic acid-binding proteins"/>
    <property type="match status" value="1"/>
</dbReference>
<keyword evidence="3" id="KW-0436">Ligase</keyword>
<dbReference type="InterPro" id="IPR014144">
    <property type="entry name" value="LigD_PE_domain"/>
</dbReference>
<dbReference type="NCBIfam" id="TIGR02779">
    <property type="entry name" value="NHEJ_ligase_lig"/>
    <property type="match status" value="1"/>
</dbReference>
<dbReference type="CDD" id="cd07906">
    <property type="entry name" value="Adenylation_DNA_ligase_LigD_LigC"/>
    <property type="match status" value="1"/>
</dbReference>
<dbReference type="Pfam" id="PF04679">
    <property type="entry name" value="DNA_ligase_A_C"/>
    <property type="match status" value="1"/>
</dbReference>
<dbReference type="PROSITE" id="PS00697">
    <property type="entry name" value="DNA_LIGASE_A1"/>
    <property type="match status" value="1"/>
</dbReference>
<dbReference type="EC" id="6.5.1.1" evidence="2"/>
<proteinExistence type="inferred from homology"/>
<feature type="region of interest" description="Disordered" evidence="5">
    <location>
        <begin position="210"/>
        <end position="233"/>
    </location>
</feature>
<dbReference type="SUPFAM" id="SSF56091">
    <property type="entry name" value="DNA ligase/mRNA capping enzyme, catalytic domain"/>
    <property type="match status" value="1"/>
</dbReference>
<name>A0A366HIF1_9BACT</name>
<feature type="domain" description="ATP-dependent DNA ligase family profile" evidence="6">
    <location>
        <begin position="331"/>
        <end position="473"/>
    </location>
</feature>
<dbReference type="CDD" id="cd07971">
    <property type="entry name" value="OBF_DNA_ligase_LigD"/>
    <property type="match status" value="1"/>
</dbReference>
<evidence type="ECO:0000313" key="7">
    <source>
        <dbReference type="EMBL" id="RBP41379.1"/>
    </source>
</evidence>
<dbReference type="InterPro" id="IPR012310">
    <property type="entry name" value="DNA_ligase_ATP-dep_cent"/>
</dbReference>
<evidence type="ECO:0000256" key="5">
    <source>
        <dbReference type="SAM" id="MobiDB-lite"/>
    </source>
</evidence>
<comment type="catalytic activity">
    <reaction evidence="4">
        <text>ATP + (deoxyribonucleotide)n-3'-hydroxyl + 5'-phospho-(deoxyribonucleotide)m = (deoxyribonucleotide)n+m + AMP + diphosphate.</text>
        <dbReference type="EC" id="6.5.1.1"/>
    </reaction>
</comment>
<dbReference type="Proteomes" id="UP000253426">
    <property type="component" value="Unassembled WGS sequence"/>
</dbReference>
<dbReference type="PANTHER" id="PTHR45674">
    <property type="entry name" value="DNA LIGASE 1/3 FAMILY MEMBER"/>
    <property type="match status" value="1"/>
</dbReference>
<dbReference type="InterPro" id="IPR050191">
    <property type="entry name" value="ATP-dep_DNA_ligase"/>
</dbReference>
<evidence type="ECO:0000256" key="1">
    <source>
        <dbReference type="ARBA" id="ARBA00007572"/>
    </source>
</evidence>
<comment type="similarity">
    <text evidence="1">Belongs to the ATP-dependent DNA ligase family.</text>
</comment>
<dbReference type="GO" id="GO:0003910">
    <property type="term" value="F:DNA ligase (ATP) activity"/>
    <property type="evidence" value="ECO:0007669"/>
    <property type="project" value="UniProtKB-EC"/>
</dbReference>
<evidence type="ECO:0000256" key="3">
    <source>
        <dbReference type="ARBA" id="ARBA00022598"/>
    </source>
</evidence>
<dbReference type="SUPFAM" id="SSF50249">
    <property type="entry name" value="Nucleic acid-binding proteins"/>
    <property type="match status" value="1"/>
</dbReference>
<evidence type="ECO:0000313" key="8">
    <source>
        <dbReference type="Proteomes" id="UP000253426"/>
    </source>
</evidence>
<dbReference type="GO" id="GO:0005524">
    <property type="term" value="F:ATP binding"/>
    <property type="evidence" value="ECO:0007669"/>
    <property type="project" value="InterPro"/>
</dbReference>
<evidence type="ECO:0000259" key="6">
    <source>
        <dbReference type="PROSITE" id="PS50160"/>
    </source>
</evidence>
<dbReference type="InterPro" id="IPR012309">
    <property type="entry name" value="DNA_ligase_ATP-dep_C"/>
</dbReference>
<dbReference type="GO" id="GO:0006310">
    <property type="term" value="P:DNA recombination"/>
    <property type="evidence" value="ECO:0007669"/>
    <property type="project" value="InterPro"/>
</dbReference>
<dbReference type="Gene3D" id="3.30.470.30">
    <property type="entry name" value="DNA ligase/mRNA capping enzyme"/>
    <property type="match status" value="1"/>
</dbReference>
<dbReference type="AlphaFoldDB" id="A0A366HIF1"/>
<evidence type="ECO:0000256" key="2">
    <source>
        <dbReference type="ARBA" id="ARBA00012727"/>
    </source>
</evidence>
<dbReference type="Gene3D" id="3.30.1490.70">
    <property type="match status" value="1"/>
</dbReference>
<dbReference type="NCBIfam" id="TIGR02777">
    <property type="entry name" value="LigD_PE_dom"/>
    <property type="match status" value="1"/>
</dbReference>
<dbReference type="GO" id="GO:0006281">
    <property type="term" value="P:DNA repair"/>
    <property type="evidence" value="ECO:0007669"/>
    <property type="project" value="InterPro"/>
</dbReference>
<organism evidence="7 8">
    <name type="scientific">Roseimicrobium gellanilyticum</name>
    <dbReference type="NCBI Taxonomy" id="748857"/>
    <lineage>
        <taxon>Bacteria</taxon>
        <taxon>Pseudomonadati</taxon>
        <taxon>Verrucomicrobiota</taxon>
        <taxon>Verrucomicrobiia</taxon>
        <taxon>Verrucomicrobiales</taxon>
        <taxon>Verrucomicrobiaceae</taxon>
        <taxon>Roseimicrobium</taxon>
    </lineage>
</organism>